<keyword evidence="3" id="KW-1185">Reference proteome</keyword>
<evidence type="ECO:0000313" key="2">
    <source>
        <dbReference type="EMBL" id="KAG0264368.1"/>
    </source>
</evidence>
<dbReference type="Proteomes" id="UP000726737">
    <property type="component" value="Unassembled WGS sequence"/>
</dbReference>
<feature type="compositionally biased region" description="Basic and acidic residues" evidence="1">
    <location>
        <begin position="164"/>
        <end position="180"/>
    </location>
</feature>
<feature type="region of interest" description="Disordered" evidence="1">
    <location>
        <begin position="146"/>
        <end position="189"/>
    </location>
</feature>
<dbReference type="AlphaFoldDB" id="A0A9P6U901"/>
<sequence>MSLLHRTARRSFKIALSSNTSAISRLPFVARPLSSKAPKQGENELLKNAPGWRHEDASESEASVKADREPAFRNVQDLQDETAEHMKRNGSHSSNTTVDSMKDAANNMKDKVSQKSKEYTEKGKEYYEKTKVEAGEVTEDILQGRAKINASPKDESVLGSVKAEAQKAKEHAQESFESAKKAVGMDPNN</sequence>
<reference evidence="2" key="1">
    <citation type="journal article" date="2020" name="Fungal Divers.">
        <title>Resolving the Mortierellaceae phylogeny through synthesis of multi-gene phylogenetics and phylogenomics.</title>
        <authorList>
            <person name="Vandepol N."/>
            <person name="Liber J."/>
            <person name="Desiro A."/>
            <person name="Na H."/>
            <person name="Kennedy M."/>
            <person name="Barry K."/>
            <person name="Grigoriev I.V."/>
            <person name="Miller A.N."/>
            <person name="O'Donnell K."/>
            <person name="Stajich J.E."/>
            <person name="Bonito G."/>
        </authorList>
    </citation>
    <scope>NUCLEOTIDE SEQUENCE</scope>
    <source>
        <strain evidence="2">KOD948</strain>
    </source>
</reference>
<accession>A0A9P6U901</accession>
<dbReference type="OrthoDB" id="529205at2759"/>
<proteinExistence type="predicted"/>
<name>A0A9P6U901_9FUNG</name>
<gene>
    <name evidence="2" type="ORF">BG011_006974</name>
</gene>
<feature type="compositionally biased region" description="Basic and acidic residues" evidence="1">
    <location>
        <begin position="52"/>
        <end position="71"/>
    </location>
</feature>
<evidence type="ECO:0000313" key="3">
    <source>
        <dbReference type="Proteomes" id="UP000726737"/>
    </source>
</evidence>
<evidence type="ECO:0000256" key="1">
    <source>
        <dbReference type="SAM" id="MobiDB-lite"/>
    </source>
</evidence>
<feature type="compositionally biased region" description="Basic and acidic residues" evidence="1">
    <location>
        <begin position="108"/>
        <end position="120"/>
    </location>
</feature>
<comment type="caution">
    <text evidence="2">The sequence shown here is derived from an EMBL/GenBank/DDBJ whole genome shotgun (WGS) entry which is preliminary data.</text>
</comment>
<protein>
    <submittedName>
        <fullName evidence="2">Uncharacterized protein</fullName>
    </submittedName>
</protein>
<organism evidence="2 3">
    <name type="scientific">Mortierella polycephala</name>
    <dbReference type="NCBI Taxonomy" id="41804"/>
    <lineage>
        <taxon>Eukaryota</taxon>
        <taxon>Fungi</taxon>
        <taxon>Fungi incertae sedis</taxon>
        <taxon>Mucoromycota</taxon>
        <taxon>Mortierellomycotina</taxon>
        <taxon>Mortierellomycetes</taxon>
        <taxon>Mortierellales</taxon>
        <taxon>Mortierellaceae</taxon>
        <taxon>Mortierella</taxon>
    </lineage>
</organism>
<dbReference type="EMBL" id="JAAAJA010000052">
    <property type="protein sequence ID" value="KAG0264368.1"/>
    <property type="molecule type" value="Genomic_DNA"/>
</dbReference>
<feature type="region of interest" description="Disordered" evidence="1">
    <location>
        <begin position="34"/>
        <end position="120"/>
    </location>
</feature>